<name>A0A7K3NRB3_9BACT</name>
<evidence type="ECO:0000313" key="4">
    <source>
        <dbReference type="Proteomes" id="UP000469724"/>
    </source>
</evidence>
<dbReference type="Proteomes" id="UP000469724">
    <property type="component" value="Unassembled WGS sequence"/>
</dbReference>
<reference evidence="3 4" key="1">
    <citation type="submission" date="2020-02" db="EMBL/GenBank/DDBJ databases">
        <title>Comparative genomics of sulfur disproportionating microorganisms.</title>
        <authorList>
            <person name="Ward L.M."/>
            <person name="Bertran E."/>
            <person name="Johnston D.T."/>
        </authorList>
    </citation>
    <scope>NUCLEOTIDE SEQUENCE [LARGE SCALE GENOMIC DNA]</scope>
    <source>
        <strain evidence="3 4">DSM 3696</strain>
    </source>
</reference>
<evidence type="ECO:0000313" key="3">
    <source>
        <dbReference type="EMBL" id="NDY58691.1"/>
    </source>
</evidence>
<proteinExistence type="predicted"/>
<organism evidence="3 4">
    <name type="scientific">Desulfolutivibrio sulfodismutans</name>
    <dbReference type="NCBI Taxonomy" id="63561"/>
    <lineage>
        <taxon>Bacteria</taxon>
        <taxon>Pseudomonadati</taxon>
        <taxon>Thermodesulfobacteriota</taxon>
        <taxon>Desulfovibrionia</taxon>
        <taxon>Desulfovibrionales</taxon>
        <taxon>Desulfovibrionaceae</taxon>
        <taxon>Desulfolutivibrio</taxon>
    </lineage>
</organism>
<dbReference type="GO" id="GO:0016787">
    <property type="term" value="F:hydrolase activity"/>
    <property type="evidence" value="ECO:0007669"/>
    <property type="project" value="UniProtKB-KW"/>
</dbReference>
<evidence type="ECO:0000259" key="2">
    <source>
        <dbReference type="PROSITE" id="PS51462"/>
    </source>
</evidence>
<accession>A0A7K3NRB3</accession>
<protein>
    <submittedName>
        <fullName evidence="3">NUDIX domain-containing protein</fullName>
    </submittedName>
</protein>
<dbReference type="PROSITE" id="PS51462">
    <property type="entry name" value="NUDIX"/>
    <property type="match status" value="1"/>
</dbReference>
<dbReference type="SUPFAM" id="SSF55811">
    <property type="entry name" value="Nudix"/>
    <property type="match status" value="1"/>
</dbReference>
<dbReference type="CDD" id="cd04692">
    <property type="entry name" value="NUDIX_Hydrolase"/>
    <property type="match status" value="1"/>
</dbReference>
<sequence>MELVEYVDGNDRPLGVMPLSAVHRQSLPHRSVLVLLYDLRGKVYLQKRAATKQFYPGRYDVSASGHVRAGESRLEAALRELDEELGITAREMRVVATATASPLTGQEFVTLYHAGKTAAEPLPNPDEVSDGMFVDHAELAYMVERFRELLTPGLVHFFEQNAVFPAAR</sequence>
<dbReference type="Gene3D" id="3.90.79.10">
    <property type="entry name" value="Nucleoside Triphosphate Pyrophosphohydrolase"/>
    <property type="match status" value="1"/>
</dbReference>
<dbReference type="PROSITE" id="PS00893">
    <property type="entry name" value="NUDIX_BOX"/>
    <property type="match status" value="1"/>
</dbReference>
<dbReference type="Pfam" id="PF00293">
    <property type="entry name" value="NUDIX"/>
    <property type="match status" value="1"/>
</dbReference>
<keyword evidence="4" id="KW-1185">Reference proteome</keyword>
<dbReference type="PANTHER" id="PTHR10885">
    <property type="entry name" value="ISOPENTENYL-DIPHOSPHATE DELTA-ISOMERASE"/>
    <property type="match status" value="1"/>
</dbReference>
<dbReference type="PANTHER" id="PTHR10885:SF0">
    <property type="entry name" value="ISOPENTENYL-DIPHOSPHATE DELTA-ISOMERASE"/>
    <property type="match status" value="1"/>
</dbReference>
<dbReference type="InterPro" id="IPR000086">
    <property type="entry name" value="NUDIX_hydrolase_dom"/>
</dbReference>
<dbReference type="AlphaFoldDB" id="A0A7K3NRB3"/>
<gene>
    <name evidence="3" type="ORF">G3N56_18300</name>
</gene>
<dbReference type="InterPro" id="IPR015797">
    <property type="entry name" value="NUDIX_hydrolase-like_dom_sf"/>
</dbReference>
<comment type="caution">
    <text evidence="3">The sequence shown here is derived from an EMBL/GenBank/DDBJ whole genome shotgun (WGS) entry which is preliminary data.</text>
</comment>
<dbReference type="InterPro" id="IPR020084">
    <property type="entry name" value="NUDIX_hydrolase_CS"/>
</dbReference>
<dbReference type="EMBL" id="JAAGRQ010000128">
    <property type="protein sequence ID" value="NDY58691.1"/>
    <property type="molecule type" value="Genomic_DNA"/>
</dbReference>
<evidence type="ECO:0000256" key="1">
    <source>
        <dbReference type="ARBA" id="ARBA00022801"/>
    </source>
</evidence>
<keyword evidence="1" id="KW-0378">Hydrolase</keyword>
<feature type="domain" description="Nudix hydrolase" evidence="2">
    <location>
        <begin position="27"/>
        <end position="156"/>
    </location>
</feature>